<dbReference type="EMBL" id="BAAAZC010000029">
    <property type="protein sequence ID" value="GAA3987801.1"/>
    <property type="molecule type" value="Genomic_DNA"/>
</dbReference>
<accession>A0ABP7QTK5</accession>
<gene>
    <name evidence="2" type="ORF">GCM10022210_45650</name>
</gene>
<protein>
    <recommendedName>
        <fullName evidence="4">Lipoprotein</fullName>
    </recommendedName>
</protein>
<feature type="chain" id="PRO_5045517926" description="Lipoprotein" evidence="1">
    <location>
        <begin position="25"/>
        <end position="252"/>
    </location>
</feature>
<feature type="signal peptide" evidence="1">
    <location>
        <begin position="1"/>
        <end position="24"/>
    </location>
</feature>
<evidence type="ECO:0008006" key="4">
    <source>
        <dbReference type="Google" id="ProtNLM"/>
    </source>
</evidence>
<comment type="caution">
    <text evidence="2">The sequence shown here is derived from an EMBL/GenBank/DDBJ whole genome shotgun (WGS) entry which is preliminary data.</text>
</comment>
<organism evidence="2 3">
    <name type="scientific">Mucilaginibacter dorajii</name>
    <dbReference type="NCBI Taxonomy" id="692994"/>
    <lineage>
        <taxon>Bacteria</taxon>
        <taxon>Pseudomonadati</taxon>
        <taxon>Bacteroidota</taxon>
        <taxon>Sphingobacteriia</taxon>
        <taxon>Sphingobacteriales</taxon>
        <taxon>Sphingobacteriaceae</taxon>
        <taxon>Mucilaginibacter</taxon>
    </lineage>
</organism>
<evidence type="ECO:0000313" key="3">
    <source>
        <dbReference type="Proteomes" id="UP001500742"/>
    </source>
</evidence>
<dbReference type="RefSeq" id="WP_259094111.1">
    <property type="nucleotide sequence ID" value="NZ_BAAAZC010000029.1"/>
</dbReference>
<dbReference type="PROSITE" id="PS51257">
    <property type="entry name" value="PROKAR_LIPOPROTEIN"/>
    <property type="match status" value="1"/>
</dbReference>
<evidence type="ECO:0000256" key="1">
    <source>
        <dbReference type="SAM" id="SignalP"/>
    </source>
</evidence>
<reference evidence="3" key="1">
    <citation type="journal article" date="2019" name="Int. J. Syst. Evol. Microbiol.">
        <title>The Global Catalogue of Microorganisms (GCM) 10K type strain sequencing project: providing services to taxonomists for standard genome sequencing and annotation.</title>
        <authorList>
            <consortium name="The Broad Institute Genomics Platform"/>
            <consortium name="The Broad Institute Genome Sequencing Center for Infectious Disease"/>
            <person name="Wu L."/>
            <person name="Ma J."/>
        </authorList>
    </citation>
    <scope>NUCLEOTIDE SEQUENCE [LARGE SCALE GENOMIC DNA]</scope>
    <source>
        <strain evidence="3">JCM 16601</strain>
    </source>
</reference>
<name>A0ABP7QTK5_9SPHI</name>
<dbReference type="Proteomes" id="UP001500742">
    <property type="component" value="Unassembled WGS sequence"/>
</dbReference>
<proteinExistence type="predicted"/>
<evidence type="ECO:0000313" key="2">
    <source>
        <dbReference type="EMBL" id="GAA3987801.1"/>
    </source>
</evidence>
<sequence>MKNFTYIILALLAAFFIISGCSKIADPANNGKIVASKTELKINERDSLVFVGATGTDTTSWSVIPAGFNYKTAKKNAALIAFTKAGSYTVTATHNGLLPASIVIKVSTDSVSNPSDTTTFVPLTGDQITLQAGYYKSAKSDSAGITFSAHTKNNYCSNGIFRFNASVDASNNYTINLLNIQEPKICRGTTDHPITSNGVILTKGSLQNGTYPIKVTLNGTDYTGHIVVTSATITFDWSYTTGVLITPKIINR</sequence>
<keyword evidence="1" id="KW-0732">Signal</keyword>
<keyword evidence="3" id="KW-1185">Reference proteome</keyword>